<dbReference type="GO" id="GO:0050661">
    <property type="term" value="F:NADP binding"/>
    <property type="evidence" value="ECO:0007669"/>
    <property type="project" value="InterPro"/>
</dbReference>
<dbReference type="PANTHER" id="PTHR43303">
    <property type="entry name" value="NADPH DEHYDROGENASE C23G7.10C-RELATED"/>
    <property type="match status" value="1"/>
</dbReference>
<organism evidence="8 9">
    <name type="scientific">Pseudooceanicola nitratireducens</name>
    <dbReference type="NCBI Taxonomy" id="517719"/>
    <lineage>
        <taxon>Bacteria</taxon>
        <taxon>Pseudomonadati</taxon>
        <taxon>Pseudomonadota</taxon>
        <taxon>Alphaproteobacteria</taxon>
        <taxon>Rhodobacterales</taxon>
        <taxon>Paracoccaceae</taxon>
        <taxon>Pseudooceanicola</taxon>
    </lineage>
</organism>
<dbReference type="GO" id="GO:0003959">
    <property type="term" value="F:NADPH dehydrogenase activity"/>
    <property type="evidence" value="ECO:0007669"/>
    <property type="project" value="InterPro"/>
</dbReference>
<dbReference type="InterPro" id="IPR044152">
    <property type="entry name" value="YqjM-like"/>
</dbReference>
<accession>A0A1I1N3S3</accession>
<dbReference type="PANTHER" id="PTHR43303:SF4">
    <property type="entry name" value="NADPH DEHYDROGENASE C23G7.10C-RELATED"/>
    <property type="match status" value="1"/>
</dbReference>
<evidence type="ECO:0000256" key="1">
    <source>
        <dbReference type="ARBA" id="ARBA00001917"/>
    </source>
</evidence>
<dbReference type="SUPFAM" id="SSF51395">
    <property type="entry name" value="FMN-linked oxidoreductases"/>
    <property type="match status" value="1"/>
</dbReference>
<evidence type="ECO:0000256" key="2">
    <source>
        <dbReference type="ARBA" id="ARBA00022630"/>
    </source>
</evidence>
<dbReference type="EMBL" id="FOLX01000001">
    <property type="protein sequence ID" value="SFC89483.1"/>
    <property type="molecule type" value="Genomic_DNA"/>
</dbReference>
<feature type="domain" description="NADH:flavin oxidoreductase/NADH oxidase N-terminal" evidence="7">
    <location>
        <begin position="3"/>
        <end position="338"/>
    </location>
</feature>
<dbReference type="STRING" id="517719.SAMN05421762_2626"/>
<dbReference type="CDD" id="cd02932">
    <property type="entry name" value="OYE_YqiM_FMN"/>
    <property type="match status" value="1"/>
</dbReference>
<dbReference type="Pfam" id="PF00724">
    <property type="entry name" value="Oxidored_FMN"/>
    <property type="match status" value="1"/>
</dbReference>
<evidence type="ECO:0000313" key="8">
    <source>
        <dbReference type="EMBL" id="SFC89483.1"/>
    </source>
</evidence>
<evidence type="ECO:0000313" key="9">
    <source>
        <dbReference type="Proteomes" id="UP000231644"/>
    </source>
</evidence>
<keyword evidence="4" id="KW-0521">NADP</keyword>
<feature type="region of interest" description="Disordered" evidence="6">
    <location>
        <begin position="364"/>
        <end position="401"/>
    </location>
</feature>
<reference evidence="8 9" key="1">
    <citation type="submission" date="2016-10" db="EMBL/GenBank/DDBJ databases">
        <authorList>
            <person name="de Groot N.N."/>
        </authorList>
    </citation>
    <scope>NUCLEOTIDE SEQUENCE [LARGE SCALE GENOMIC DNA]</scope>
    <source>
        <strain evidence="8 9">DSM 29619</strain>
    </source>
</reference>
<evidence type="ECO:0000256" key="6">
    <source>
        <dbReference type="SAM" id="MobiDB-lite"/>
    </source>
</evidence>
<evidence type="ECO:0000256" key="3">
    <source>
        <dbReference type="ARBA" id="ARBA00022643"/>
    </source>
</evidence>
<gene>
    <name evidence="8" type="ORF">SAMN05421762_2626</name>
</gene>
<dbReference type="Proteomes" id="UP000231644">
    <property type="component" value="Unassembled WGS sequence"/>
</dbReference>
<evidence type="ECO:0000256" key="5">
    <source>
        <dbReference type="ARBA" id="ARBA00023002"/>
    </source>
</evidence>
<evidence type="ECO:0000259" key="7">
    <source>
        <dbReference type="Pfam" id="PF00724"/>
    </source>
</evidence>
<dbReference type="InterPro" id="IPR013785">
    <property type="entry name" value="Aldolase_TIM"/>
</dbReference>
<dbReference type="InterPro" id="IPR001155">
    <property type="entry name" value="OxRdtase_FMN_N"/>
</dbReference>
<dbReference type="OrthoDB" id="9784632at2"/>
<keyword evidence="9" id="KW-1185">Reference proteome</keyword>
<proteinExistence type="predicted"/>
<keyword evidence="5" id="KW-0560">Oxidoreductase</keyword>
<protein>
    <submittedName>
        <fullName evidence="8">2,4-dienoyl-CoA reductase</fullName>
    </submittedName>
</protein>
<dbReference type="GO" id="GO:0010181">
    <property type="term" value="F:FMN binding"/>
    <property type="evidence" value="ECO:0007669"/>
    <property type="project" value="InterPro"/>
</dbReference>
<dbReference type="AlphaFoldDB" id="A0A1I1N3S3"/>
<name>A0A1I1N3S3_9RHOB</name>
<sequence>MADLFTPLVLGGITCPNRIQVSPMCQYSAVDGIAQDWHLIHLGGLMMSGAGLVVAEATGVEAAGRISHGCLVLETDAQEQALADLVARLRPLSDAGIGIQLGHAGRRASARSIRDRGKGESLPPEEGAWQTYAPSALPYNDQWATPAEMTEDDIIRITRAFAQATRRAVRAGFDLVECHAAHGYLLHQFLSPRTNRRNDAWGGTLENRMRFPLAVVQAMRDALPADRALGVRVNSTDWHPQGATLDDAVPFVRALKDLGVDYVTLSAGNLVPDAVIPKATPGHQVGFAERIRQETGMTVVAVGMISDPVQADAVVREGRADMVAIGRAMLDNPRWGWHAAARLGHDVPYPPQYLRARPNNWTDFQRIHPGAQPVVSTQQADRPSGSTWDRPETDKPAAQPS</sequence>
<evidence type="ECO:0000256" key="4">
    <source>
        <dbReference type="ARBA" id="ARBA00022857"/>
    </source>
</evidence>
<comment type="cofactor">
    <cofactor evidence="1">
        <name>FMN</name>
        <dbReference type="ChEBI" id="CHEBI:58210"/>
    </cofactor>
</comment>
<dbReference type="RefSeq" id="WP_093447278.1">
    <property type="nucleotide sequence ID" value="NZ_FNZG01000001.1"/>
</dbReference>
<feature type="compositionally biased region" description="Polar residues" evidence="6">
    <location>
        <begin position="374"/>
        <end position="387"/>
    </location>
</feature>
<dbReference type="Gene3D" id="3.20.20.70">
    <property type="entry name" value="Aldolase class I"/>
    <property type="match status" value="1"/>
</dbReference>
<keyword evidence="2" id="KW-0285">Flavoprotein</keyword>
<keyword evidence="3" id="KW-0288">FMN</keyword>